<dbReference type="EMBL" id="CP151504">
    <property type="protein sequence ID" value="WZN61278.1"/>
    <property type="molecule type" value="Genomic_DNA"/>
</dbReference>
<dbReference type="PROSITE" id="PS51634">
    <property type="entry name" value="CRC"/>
    <property type="match status" value="1"/>
</dbReference>
<dbReference type="PANTHER" id="PTHR12446">
    <property type="entry name" value="TESMIN/TSO1-RELATED"/>
    <property type="match status" value="1"/>
</dbReference>
<evidence type="ECO:0000313" key="7">
    <source>
        <dbReference type="EMBL" id="WZN61278.1"/>
    </source>
</evidence>
<gene>
    <name evidence="6" type="ORF">CROS1312_LOCUS1088</name>
    <name evidence="7" type="ORF">HKI87_04g28130</name>
</gene>
<dbReference type="Pfam" id="PF03638">
    <property type="entry name" value="TCR"/>
    <property type="match status" value="2"/>
</dbReference>
<reference evidence="6" key="1">
    <citation type="submission" date="2021-01" db="EMBL/GenBank/DDBJ databases">
        <authorList>
            <person name="Corre E."/>
            <person name="Pelletier E."/>
            <person name="Niang G."/>
            <person name="Scheremetjew M."/>
            <person name="Finn R."/>
            <person name="Kale V."/>
            <person name="Holt S."/>
            <person name="Cochrane G."/>
            <person name="Meng A."/>
            <person name="Brown T."/>
            <person name="Cohen L."/>
        </authorList>
    </citation>
    <scope>NUCLEOTIDE SEQUENCE</scope>
    <source>
        <strain evidence="6">RCC2335</strain>
    </source>
</reference>
<evidence type="ECO:0000256" key="1">
    <source>
        <dbReference type="ARBA" id="ARBA00004123"/>
    </source>
</evidence>
<dbReference type="InterPro" id="IPR005172">
    <property type="entry name" value="CRC"/>
</dbReference>
<name>A0A7S2T9J6_9CHLO</name>
<evidence type="ECO:0000313" key="6">
    <source>
        <dbReference type="EMBL" id="CAD9721820.1"/>
    </source>
</evidence>
<dbReference type="PANTHER" id="PTHR12446:SF34">
    <property type="entry name" value="PROTEIN LIN-54 HOMOLOG"/>
    <property type="match status" value="1"/>
</dbReference>
<dbReference type="GO" id="GO:0005634">
    <property type="term" value="C:nucleus"/>
    <property type="evidence" value="ECO:0007669"/>
    <property type="project" value="UniProtKB-SubCell"/>
</dbReference>
<evidence type="ECO:0000256" key="4">
    <source>
        <dbReference type="SAM" id="MobiDB-lite"/>
    </source>
</evidence>
<feature type="region of interest" description="Disordered" evidence="4">
    <location>
        <begin position="1"/>
        <end position="55"/>
    </location>
</feature>
<protein>
    <submittedName>
        <fullName evidence="7">Protein tesmin/TSO1-like CXC</fullName>
    </submittedName>
</protein>
<dbReference type="EMBL" id="HBHM01001409">
    <property type="protein sequence ID" value="CAD9721820.1"/>
    <property type="molecule type" value="Transcribed_RNA"/>
</dbReference>
<dbReference type="SMART" id="SM01114">
    <property type="entry name" value="CXC"/>
    <property type="match status" value="2"/>
</dbReference>
<feature type="region of interest" description="Disordered" evidence="4">
    <location>
        <begin position="414"/>
        <end position="445"/>
    </location>
</feature>
<feature type="compositionally biased region" description="Basic and acidic residues" evidence="4">
    <location>
        <begin position="425"/>
        <end position="440"/>
    </location>
</feature>
<dbReference type="AlphaFoldDB" id="A0A7S2T9J6"/>
<reference evidence="7 8" key="2">
    <citation type="submission" date="2024-03" db="EMBL/GenBank/DDBJ databases">
        <title>Complete genome sequence of the green alga Chloropicon roscoffensis RCC1871.</title>
        <authorList>
            <person name="Lemieux C."/>
            <person name="Pombert J.-F."/>
            <person name="Otis C."/>
            <person name="Turmel M."/>
        </authorList>
    </citation>
    <scope>NUCLEOTIDE SEQUENCE [LARGE SCALE GENOMIC DNA]</scope>
    <source>
        <strain evidence="7 8">RCC1871</strain>
    </source>
</reference>
<evidence type="ECO:0000256" key="3">
    <source>
        <dbReference type="ARBA" id="ARBA00023242"/>
    </source>
</evidence>
<evidence type="ECO:0000256" key="2">
    <source>
        <dbReference type="ARBA" id="ARBA00007267"/>
    </source>
</evidence>
<feature type="region of interest" description="Disordered" evidence="4">
    <location>
        <begin position="161"/>
        <end position="248"/>
    </location>
</feature>
<feature type="domain" description="CRC" evidence="5">
    <location>
        <begin position="303"/>
        <end position="411"/>
    </location>
</feature>
<dbReference type="GO" id="GO:0006355">
    <property type="term" value="P:regulation of DNA-templated transcription"/>
    <property type="evidence" value="ECO:0007669"/>
    <property type="project" value="TreeGrafter"/>
</dbReference>
<accession>A0A7S2T9J6</accession>
<keyword evidence="8" id="KW-1185">Reference proteome</keyword>
<evidence type="ECO:0000259" key="5">
    <source>
        <dbReference type="PROSITE" id="PS51634"/>
    </source>
</evidence>
<dbReference type="InterPro" id="IPR028307">
    <property type="entry name" value="Lin-54_fam"/>
</dbReference>
<feature type="compositionally biased region" description="Basic and acidic residues" evidence="4">
    <location>
        <begin position="46"/>
        <end position="55"/>
    </location>
</feature>
<evidence type="ECO:0000313" key="8">
    <source>
        <dbReference type="Proteomes" id="UP001472866"/>
    </source>
</evidence>
<comment type="similarity">
    <text evidence="2">Belongs to the lin-54 family.</text>
</comment>
<feature type="compositionally biased region" description="Basic and acidic residues" evidence="4">
    <location>
        <begin position="181"/>
        <end position="193"/>
    </location>
</feature>
<organism evidence="6">
    <name type="scientific">Chloropicon roscoffensis</name>
    <dbReference type="NCBI Taxonomy" id="1461544"/>
    <lineage>
        <taxon>Eukaryota</taxon>
        <taxon>Viridiplantae</taxon>
        <taxon>Chlorophyta</taxon>
        <taxon>Chloropicophyceae</taxon>
        <taxon>Chloropicales</taxon>
        <taxon>Chloropicaceae</taxon>
        <taxon>Chloropicon</taxon>
    </lineage>
</organism>
<sequence>MVKERKKKDSKAPSSAQKKRGKPKTAAAERKAKAAGAASAGAILETPKRSQEQEVKLDDAFDHGLGLPRYTMDSPFVDFCNGMLSPITPSSAKGKAFGNLGAMVGSRSPGPMPGNWTPDLMALFNNTGKANPGGDFLAGLDGAFLHGPAPPMMADHPAAAQHGAVPAMPGQQPPHSAAQDQRPRDESAEDKKSAGGAKKKKRGSRSAKDAAAARAGSAQGTGAATTKLSPAAAMATPKQPKNPSRMLDFGGEALLEGESPTPANAAAKVVSPVTPGTQTAQGSAGKAAGGATTAGKRRRSSCAGERCNCKKSKCLKLYCECFAGGRFCSGDCMCKDCGNTPSNKKKVDETRRAIQSRDPLAFQPTILSGQRHKKGCHCKRSHCLKKYCECFQAGIKCSEICRCEDCHNRGPNAGPNVTQGPAKAKAKETTKAKAASKEKAGTPAPGVLLKQHAPMAWWPGTTLLKRVAPSTPSQKKTVFKLGGIVRPPPSPFTPHINSSI</sequence>
<keyword evidence="3" id="KW-0539">Nucleus</keyword>
<proteinExistence type="inferred from homology"/>
<comment type="subcellular location">
    <subcellularLocation>
        <location evidence="1">Nucleus</location>
    </subcellularLocation>
</comment>
<feature type="compositionally biased region" description="Low complexity" evidence="4">
    <location>
        <begin position="209"/>
        <end position="227"/>
    </location>
</feature>
<dbReference type="InterPro" id="IPR033467">
    <property type="entry name" value="Tesmin/TSO1-like_CXC"/>
</dbReference>
<dbReference type="Proteomes" id="UP001472866">
    <property type="component" value="Chromosome 04"/>
</dbReference>